<feature type="binding site" evidence="11">
    <location>
        <position position="289"/>
    </location>
    <ligand>
        <name>FMN</name>
        <dbReference type="ChEBI" id="CHEBI:58210"/>
    </ligand>
</feature>
<comment type="caution">
    <text evidence="12">The sequence shown here is derived from an EMBL/GenBank/DDBJ whole genome shotgun (WGS) entry which is preliminary data.</text>
</comment>
<dbReference type="RefSeq" id="WP_326840889.1">
    <property type="nucleotide sequence ID" value="NZ_SVNY01000007.1"/>
</dbReference>
<dbReference type="HAMAP" id="MF_00300">
    <property type="entry name" value="Chorismate_synth"/>
    <property type="match status" value="1"/>
</dbReference>
<dbReference type="EMBL" id="SVNY01000007">
    <property type="protein sequence ID" value="MBE6834490.1"/>
    <property type="molecule type" value="Genomic_DNA"/>
</dbReference>
<protein>
    <recommendedName>
        <fullName evidence="3 11">Chorismate synthase</fullName>
        <shortName evidence="11">CS</shortName>
        <ecNumber evidence="3 11">4.2.3.5</ecNumber>
    </recommendedName>
    <alternativeName>
        <fullName evidence="11">5-enolpyruvylshikimate-3-phosphate phospholyase</fullName>
    </alternativeName>
</protein>
<dbReference type="GO" id="GO:0008652">
    <property type="term" value="P:amino acid biosynthetic process"/>
    <property type="evidence" value="ECO:0007669"/>
    <property type="project" value="UniProtKB-KW"/>
</dbReference>
<dbReference type="GO" id="GO:0010181">
    <property type="term" value="F:FMN binding"/>
    <property type="evidence" value="ECO:0007669"/>
    <property type="project" value="TreeGrafter"/>
</dbReference>
<dbReference type="PANTHER" id="PTHR21085:SF0">
    <property type="entry name" value="CHORISMATE SYNTHASE"/>
    <property type="match status" value="1"/>
</dbReference>
<proteinExistence type="inferred from homology"/>
<keyword evidence="10 11" id="KW-0456">Lyase</keyword>
<sequence>MSSSFGDSVRISIFGESHGEAIGVVLDNLPAGCFIDEDQLAVQMARRAPGRDLSSTPRSEGDRVRIVSGLLNGKTTGAPLCGMIENTNTRSSDYESLRVLPRPGHADYTGAVRYNGANDVRGGGHFSGRLTAPLTFAGAICRQILSVHGIHIGAHALRIASVSDAPFDPVEIPDALLERLSTEYFSLIDRSAEAAMREKIEAARKCADSVGGVVECAVTGVPAGIGSPMFYGVENVLSSIVFGIPAVKGVEFGDGFAAASLRGSENNDAFTAENGQVKTLTNHCGGILGGITTGMPLILRAAFKPTPSIGREQSTVNLTTVQNEPLVVHGRHDPCIVPRAIPVVEAAVAVGLMNLMAERGKL</sequence>
<dbReference type="EC" id="4.2.3.5" evidence="3 11"/>
<dbReference type="Pfam" id="PF01264">
    <property type="entry name" value="Chorismate_synt"/>
    <property type="match status" value="1"/>
</dbReference>
<dbReference type="PROSITE" id="PS00788">
    <property type="entry name" value="CHORISMATE_SYNTHASE_2"/>
    <property type="match status" value="1"/>
</dbReference>
<gene>
    <name evidence="11 12" type="primary">aroC</name>
    <name evidence="12" type="ORF">E7512_13105</name>
</gene>
<comment type="pathway">
    <text evidence="1 11">Metabolic intermediate biosynthesis; chorismate biosynthesis; chorismate from D-erythrose 4-phosphate and phosphoenolpyruvate: step 7/7.</text>
</comment>
<evidence type="ECO:0000313" key="12">
    <source>
        <dbReference type="EMBL" id="MBE6834490.1"/>
    </source>
</evidence>
<comment type="function">
    <text evidence="11">Catalyzes the anti-1,4-elimination of the C-3 phosphate and the C-6 proR hydrogen from 5-enolpyruvylshikimate-3-phosphate (EPSP) to yield chorismate, which is the branch point compound that serves as the starting substrate for the three terminal pathways of aromatic amino acid biosynthesis. This reaction introduces a second double bond into the aromatic ring system.</text>
</comment>
<dbReference type="Proteomes" id="UP000754750">
    <property type="component" value="Unassembled WGS sequence"/>
</dbReference>
<evidence type="ECO:0000256" key="9">
    <source>
        <dbReference type="ARBA" id="ARBA00023141"/>
    </source>
</evidence>
<dbReference type="GO" id="GO:0009423">
    <property type="term" value="P:chorismate biosynthetic process"/>
    <property type="evidence" value="ECO:0007669"/>
    <property type="project" value="UniProtKB-UniRule"/>
</dbReference>
<evidence type="ECO:0000256" key="4">
    <source>
        <dbReference type="ARBA" id="ARBA00022605"/>
    </source>
</evidence>
<dbReference type="AlphaFoldDB" id="A0A928KYK1"/>
<keyword evidence="7 11" id="KW-0274">FAD</keyword>
<dbReference type="SUPFAM" id="SSF103263">
    <property type="entry name" value="Chorismate synthase, AroC"/>
    <property type="match status" value="1"/>
</dbReference>
<feature type="binding site" evidence="11">
    <location>
        <position position="47"/>
    </location>
    <ligand>
        <name>NADP(+)</name>
        <dbReference type="ChEBI" id="CHEBI:58349"/>
    </ligand>
</feature>
<keyword evidence="9 11" id="KW-0057">Aromatic amino acid biosynthesis</keyword>
<feature type="binding site" evidence="11">
    <location>
        <begin position="304"/>
        <end position="308"/>
    </location>
    <ligand>
        <name>FMN</name>
        <dbReference type="ChEBI" id="CHEBI:58210"/>
    </ligand>
</feature>
<dbReference type="NCBIfam" id="TIGR00033">
    <property type="entry name" value="aroC"/>
    <property type="match status" value="1"/>
</dbReference>
<name>A0A928KYK1_9FIRM</name>
<evidence type="ECO:0000256" key="3">
    <source>
        <dbReference type="ARBA" id="ARBA00013036"/>
    </source>
</evidence>
<dbReference type="PANTHER" id="PTHR21085">
    <property type="entry name" value="CHORISMATE SYNTHASE"/>
    <property type="match status" value="1"/>
</dbReference>
<dbReference type="GO" id="GO:0005829">
    <property type="term" value="C:cytosol"/>
    <property type="evidence" value="ECO:0007669"/>
    <property type="project" value="TreeGrafter"/>
</dbReference>
<keyword evidence="4 11" id="KW-0028">Amino-acid biosynthesis</keyword>
<dbReference type="CDD" id="cd07304">
    <property type="entry name" value="Chorismate_synthase"/>
    <property type="match status" value="1"/>
</dbReference>
<accession>A0A928KYK1</accession>
<keyword evidence="5 11" id="KW-0285">Flavoprotein</keyword>
<evidence type="ECO:0000313" key="13">
    <source>
        <dbReference type="Proteomes" id="UP000754750"/>
    </source>
</evidence>
<feature type="binding site" evidence="11">
    <location>
        <begin position="125"/>
        <end position="127"/>
    </location>
    <ligand>
        <name>FMN</name>
        <dbReference type="ChEBI" id="CHEBI:58210"/>
    </ligand>
</feature>
<dbReference type="PROSITE" id="PS00789">
    <property type="entry name" value="CHORISMATE_SYNTHASE_3"/>
    <property type="match status" value="1"/>
</dbReference>
<dbReference type="GO" id="GO:0009073">
    <property type="term" value="P:aromatic amino acid family biosynthetic process"/>
    <property type="evidence" value="ECO:0007669"/>
    <property type="project" value="UniProtKB-KW"/>
</dbReference>
<feature type="binding site" evidence="11">
    <location>
        <position position="331"/>
    </location>
    <ligand>
        <name>FMN</name>
        <dbReference type="ChEBI" id="CHEBI:58210"/>
    </ligand>
</feature>
<evidence type="ECO:0000256" key="2">
    <source>
        <dbReference type="ARBA" id="ARBA00008014"/>
    </source>
</evidence>
<dbReference type="PIRSF" id="PIRSF001456">
    <property type="entry name" value="Chorismate_synth"/>
    <property type="match status" value="1"/>
</dbReference>
<reference evidence="12" key="1">
    <citation type="submission" date="2019-04" db="EMBL/GenBank/DDBJ databases">
        <title>Evolution of Biomass-Degrading Anaerobic Consortia Revealed by Metagenomics.</title>
        <authorList>
            <person name="Peng X."/>
        </authorList>
    </citation>
    <scope>NUCLEOTIDE SEQUENCE</scope>
    <source>
        <strain evidence="12">SIG551</strain>
    </source>
</reference>
<evidence type="ECO:0000256" key="1">
    <source>
        <dbReference type="ARBA" id="ARBA00005044"/>
    </source>
</evidence>
<keyword evidence="6 11" id="KW-0288">FMN</keyword>
<dbReference type="InterPro" id="IPR020541">
    <property type="entry name" value="Chorismate_synthase_CS"/>
</dbReference>
<dbReference type="InterPro" id="IPR000453">
    <property type="entry name" value="Chorismate_synth"/>
</dbReference>
<dbReference type="GO" id="GO:0004107">
    <property type="term" value="F:chorismate synthase activity"/>
    <property type="evidence" value="ECO:0007669"/>
    <property type="project" value="UniProtKB-UniRule"/>
</dbReference>
<evidence type="ECO:0000256" key="5">
    <source>
        <dbReference type="ARBA" id="ARBA00022630"/>
    </source>
</evidence>
<evidence type="ECO:0000256" key="8">
    <source>
        <dbReference type="ARBA" id="ARBA00022857"/>
    </source>
</evidence>
<evidence type="ECO:0000256" key="7">
    <source>
        <dbReference type="ARBA" id="ARBA00022827"/>
    </source>
</evidence>
<dbReference type="Gene3D" id="3.60.150.10">
    <property type="entry name" value="Chorismate synthase AroC"/>
    <property type="match status" value="1"/>
</dbReference>
<evidence type="ECO:0000256" key="6">
    <source>
        <dbReference type="ARBA" id="ARBA00022643"/>
    </source>
</evidence>
<comment type="catalytic activity">
    <reaction evidence="11">
        <text>5-O-(1-carboxyvinyl)-3-phosphoshikimate = chorismate + phosphate</text>
        <dbReference type="Rhea" id="RHEA:21020"/>
        <dbReference type="ChEBI" id="CHEBI:29748"/>
        <dbReference type="ChEBI" id="CHEBI:43474"/>
        <dbReference type="ChEBI" id="CHEBI:57701"/>
        <dbReference type="EC" id="4.2.3.5"/>
    </reaction>
</comment>
<dbReference type="InterPro" id="IPR035904">
    <property type="entry name" value="Chorismate_synth_AroC_sf"/>
</dbReference>
<comment type="similarity">
    <text evidence="2 11">Belongs to the chorismate synthase family.</text>
</comment>
<dbReference type="NCBIfam" id="NF003793">
    <property type="entry name" value="PRK05382.1"/>
    <property type="match status" value="1"/>
</dbReference>
<evidence type="ECO:0000256" key="10">
    <source>
        <dbReference type="ARBA" id="ARBA00023239"/>
    </source>
</evidence>
<comment type="subunit">
    <text evidence="11">Homotetramer.</text>
</comment>
<organism evidence="12 13">
    <name type="scientific">Faecalispora sporosphaeroides</name>
    <dbReference type="NCBI Taxonomy" id="1549"/>
    <lineage>
        <taxon>Bacteria</taxon>
        <taxon>Bacillati</taxon>
        <taxon>Bacillota</taxon>
        <taxon>Clostridia</taxon>
        <taxon>Eubacteriales</taxon>
        <taxon>Oscillospiraceae</taxon>
        <taxon>Faecalispora</taxon>
    </lineage>
</organism>
<comment type="caution">
    <text evidence="11">Lacks conserved residue(s) required for the propagation of feature annotation.</text>
</comment>
<comment type="cofactor">
    <cofactor evidence="11">
        <name>FMNH2</name>
        <dbReference type="ChEBI" id="CHEBI:57618"/>
    </cofactor>
    <text evidence="11">Reduced FMN (FMNH(2)).</text>
</comment>
<evidence type="ECO:0000256" key="11">
    <source>
        <dbReference type="HAMAP-Rule" id="MF_00300"/>
    </source>
</evidence>
<keyword evidence="8 11" id="KW-0521">NADP</keyword>